<dbReference type="RefSeq" id="XP_037895791.1">
    <property type="nucleotide sequence ID" value="XM_038039863.1"/>
</dbReference>
<reference evidence="2" key="1">
    <citation type="submission" date="2025-08" db="UniProtKB">
        <authorList>
            <consortium name="RefSeq"/>
        </authorList>
    </citation>
    <scope>IDENTIFICATION</scope>
    <source>
        <tissue evidence="2">Whole body pupa</tissue>
    </source>
</reference>
<dbReference type="AlphaFoldDB" id="A0A9C5Z897"/>
<dbReference type="Proteomes" id="UP000092443">
    <property type="component" value="Unplaced"/>
</dbReference>
<evidence type="ECO:0000313" key="1">
    <source>
        <dbReference type="Proteomes" id="UP000092443"/>
    </source>
</evidence>
<proteinExistence type="predicted"/>
<gene>
    <name evidence="2" type="primary">LOC119641267</name>
</gene>
<evidence type="ECO:0000313" key="2">
    <source>
        <dbReference type="RefSeq" id="XP_037895791.1"/>
    </source>
</evidence>
<protein>
    <submittedName>
        <fullName evidence="2">Uncharacterized protein LOC119641267</fullName>
    </submittedName>
</protein>
<organism evidence="1 2">
    <name type="scientific">Glossina fuscipes</name>
    <dbReference type="NCBI Taxonomy" id="7396"/>
    <lineage>
        <taxon>Eukaryota</taxon>
        <taxon>Metazoa</taxon>
        <taxon>Ecdysozoa</taxon>
        <taxon>Arthropoda</taxon>
        <taxon>Hexapoda</taxon>
        <taxon>Insecta</taxon>
        <taxon>Pterygota</taxon>
        <taxon>Neoptera</taxon>
        <taxon>Endopterygota</taxon>
        <taxon>Diptera</taxon>
        <taxon>Brachycera</taxon>
        <taxon>Muscomorpha</taxon>
        <taxon>Hippoboscoidea</taxon>
        <taxon>Glossinidae</taxon>
        <taxon>Glossina</taxon>
    </lineage>
</organism>
<sequence>MANHSVDACGVNGTDIGCSEVFLDRLKECKLLTASFDTSNTYSAQRTLFRILMPRKSRIADSSALTLPKEKGLVIQSIALAVRAEKKLNHLIPIYSLCPLPVSWSS</sequence>
<dbReference type="GeneID" id="119641267"/>
<dbReference type="KEGG" id="gfs:119641267"/>
<accession>A0A9C5Z897</accession>
<name>A0A9C5Z897_9MUSC</name>
<keyword evidence="1" id="KW-1185">Reference proteome</keyword>